<evidence type="ECO:0000313" key="9">
    <source>
        <dbReference type="Proteomes" id="UP001519332"/>
    </source>
</evidence>
<dbReference type="PRINTS" id="PR00723">
    <property type="entry name" value="SUBTILISIN"/>
</dbReference>
<dbReference type="InterPro" id="IPR023828">
    <property type="entry name" value="Peptidase_S8_Ser-AS"/>
</dbReference>
<dbReference type="GO" id="GO:0008233">
    <property type="term" value="F:peptidase activity"/>
    <property type="evidence" value="ECO:0007669"/>
    <property type="project" value="UniProtKB-KW"/>
</dbReference>
<feature type="domain" description="Peptidase S8/S53" evidence="7">
    <location>
        <begin position="180"/>
        <end position="426"/>
    </location>
</feature>
<proteinExistence type="inferred from homology"/>
<evidence type="ECO:0000256" key="3">
    <source>
        <dbReference type="ARBA" id="ARBA00022801"/>
    </source>
</evidence>
<evidence type="ECO:0000256" key="1">
    <source>
        <dbReference type="ARBA" id="ARBA00011073"/>
    </source>
</evidence>
<dbReference type="PANTHER" id="PTHR43806:SF11">
    <property type="entry name" value="CEREVISIN-RELATED"/>
    <property type="match status" value="1"/>
</dbReference>
<dbReference type="SUPFAM" id="SSF52025">
    <property type="entry name" value="PA domain"/>
    <property type="match status" value="1"/>
</dbReference>
<dbReference type="InterPro" id="IPR022398">
    <property type="entry name" value="Peptidase_S8_His-AS"/>
</dbReference>
<dbReference type="RefSeq" id="WP_209642198.1">
    <property type="nucleotide sequence ID" value="NZ_JAGINW010000001.1"/>
</dbReference>
<dbReference type="Gene3D" id="3.40.50.200">
    <property type="entry name" value="Peptidase S8/S53 domain"/>
    <property type="match status" value="1"/>
</dbReference>
<dbReference type="SUPFAM" id="SSF52743">
    <property type="entry name" value="Subtilisin-like"/>
    <property type="match status" value="1"/>
</dbReference>
<dbReference type="Gene3D" id="2.60.40.10">
    <property type="entry name" value="Immunoglobulins"/>
    <property type="match status" value="1"/>
</dbReference>
<dbReference type="PANTHER" id="PTHR43806">
    <property type="entry name" value="PEPTIDASE S8"/>
    <property type="match status" value="1"/>
</dbReference>
<keyword evidence="6" id="KW-0732">Signal</keyword>
<keyword evidence="9" id="KW-1185">Reference proteome</keyword>
<accession>A0ABS4TKM4</accession>
<dbReference type="InterPro" id="IPR000209">
    <property type="entry name" value="Peptidase_S8/S53_dom"/>
</dbReference>
<feature type="active site" description="Charge relay system" evidence="5">
    <location>
        <position position="390"/>
    </location>
</feature>
<keyword evidence="2 5" id="KW-0645">Protease</keyword>
<feature type="active site" description="Charge relay system" evidence="5">
    <location>
        <position position="222"/>
    </location>
</feature>
<dbReference type="InterPro" id="IPR046450">
    <property type="entry name" value="PA_dom_sf"/>
</dbReference>
<comment type="similarity">
    <text evidence="1 5">Belongs to the peptidase S8 family.</text>
</comment>
<gene>
    <name evidence="8" type="ORF">JOF56_005321</name>
</gene>
<name>A0ABS4TKM4_9PSEU</name>
<reference evidence="8 9" key="1">
    <citation type="submission" date="2021-03" db="EMBL/GenBank/DDBJ databases">
        <title>Sequencing the genomes of 1000 actinobacteria strains.</title>
        <authorList>
            <person name="Klenk H.-P."/>
        </authorList>
    </citation>
    <scope>NUCLEOTIDE SEQUENCE [LARGE SCALE GENOMIC DNA]</scope>
    <source>
        <strain evidence="8 9">DSM 46670</strain>
    </source>
</reference>
<keyword evidence="3 5" id="KW-0378">Hydrolase</keyword>
<dbReference type="PROSITE" id="PS00137">
    <property type="entry name" value="SUBTILASE_HIS"/>
    <property type="match status" value="1"/>
</dbReference>
<evidence type="ECO:0000259" key="7">
    <source>
        <dbReference type="Pfam" id="PF00082"/>
    </source>
</evidence>
<evidence type="ECO:0000313" key="8">
    <source>
        <dbReference type="EMBL" id="MBP2324936.1"/>
    </source>
</evidence>
<comment type="caution">
    <text evidence="8">The sequence shown here is derived from an EMBL/GenBank/DDBJ whole genome shotgun (WGS) entry which is preliminary data.</text>
</comment>
<evidence type="ECO:0000256" key="6">
    <source>
        <dbReference type="SAM" id="SignalP"/>
    </source>
</evidence>
<dbReference type="InterPro" id="IPR036852">
    <property type="entry name" value="Peptidase_S8/S53_dom_sf"/>
</dbReference>
<dbReference type="InterPro" id="IPR013783">
    <property type="entry name" value="Ig-like_fold"/>
</dbReference>
<sequence length="1154" mass="120401">MKLRNVAAVLAVFLAAGHPGSASAAPSVDPAAGRSSTVTLITGDRVTLTPAGGQTAVNVVPAPGRERMVFHRQYAQGRVQVIPDDALPALGSGQLDRKLFDVSGLIAQGYDDARRADLPLLVSSPQRKSGLAATKLSKKDKKWPVRAGERVWLDAKVKASLDRSVPMIGAPQAWASGVRGSGVKIAVLDTGYDPTHPDLAGVTEAKGFTEAGDADVVDHHGHGTHVASTIAGRGGQYTGVAPEASLLVGKVLGDDGSGMSSSIIAGMEWAANSGARVVNMSLGSDFVSDGTDPLSQAVNELTAKTGALFVVAAGNFGRDRSISAPAAADAALAVGSVTKEGALSDFSSRGPRIGDDAVKPEIAAPGTAITAARAAGTAGSGSYTTLSGTSMATPHVAGAAALLAQRNPGWRAGELKSALVANAKPAAGQPVYALGSGIVDVPAAMSAQVLPDVAAVNFGMLSWPPSSQPVQQKTITYRNNGSTPLTMGLTTEVTDAPAGLFAISPSSLTIPGGGTAQVTVTLTPSVGRPGLFGGTVSSRVDGRPGPRVLLGTSIEGEHHNLHIRTLGRDGTPASLPNLILGNSDGSFVNFPVVGPDGSTVRVPKGKYTLVGSIVERDDQFRAKAVINAAQPDIEVNAATEVVLDARKSQPVNIAVDGEPEARQIRRADGTGMVFTNGGSAAIEVDYPAPLPYSSIPARHPQLRYYTHSTWARPQVSLVTTGRFEVPVDYAINSARAQDLTAPVVDGGMGTPEEIARLDLRGKIVLLRVGEKDDPTLQVAAVTAAGAKAVVYPPQRFGIFLSEASTIPVLVAGWEFDRLTGAGIAARVRDQGASPFVYHLMFTDDSGLPAGRTYRATRRDLSTVDTEYAAAGVAGIGSSASLPATPVIGFVGVQSIPTQVPMRRVEYYTPGEWQHWASLGSSVEGGLQRTSPVVYERGRTYRIAHHRGVFAPRLDSQRPVVGRAGDTLRVGIPMMSGPGHFGPMAPDLLADSGTTTLRRDGAVIGASSQPGFGYFERLPAAAGTYELAVTAKRAEPYWRVSTEITSTWRFRSERTSAETPVALQEVGYDVPVDQYNAAPANVPFWISAKAKTVKVFGSTDDGTTWREFKATQVHGRWLVLPTELRSKQAVSLRVVATAEDGTAVDQTVIRAYLVC</sequence>
<evidence type="ECO:0000256" key="4">
    <source>
        <dbReference type="ARBA" id="ARBA00022825"/>
    </source>
</evidence>
<dbReference type="GO" id="GO:0006508">
    <property type="term" value="P:proteolysis"/>
    <property type="evidence" value="ECO:0007669"/>
    <property type="project" value="UniProtKB-KW"/>
</dbReference>
<feature type="active site" description="Charge relay system" evidence="5">
    <location>
        <position position="189"/>
    </location>
</feature>
<dbReference type="Gene3D" id="3.50.30.30">
    <property type="match status" value="1"/>
</dbReference>
<protein>
    <submittedName>
        <fullName evidence="8">Subtilisin family serine protease</fullName>
    </submittedName>
</protein>
<evidence type="ECO:0000256" key="5">
    <source>
        <dbReference type="PROSITE-ProRule" id="PRU01240"/>
    </source>
</evidence>
<dbReference type="PROSITE" id="PS51892">
    <property type="entry name" value="SUBTILASE"/>
    <property type="match status" value="1"/>
</dbReference>
<feature type="signal peptide" evidence="6">
    <location>
        <begin position="1"/>
        <end position="24"/>
    </location>
</feature>
<keyword evidence="4 5" id="KW-0720">Serine protease</keyword>
<dbReference type="PROSITE" id="PS00138">
    <property type="entry name" value="SUBTILASE_SER"/>
    <property type="match status" value="1"/>
</dbReference>
<dbReference type="Proteomes" id="UP001519332">
    <property type="component" value="Unassembled WGS sequence"/>
</dbReference>
<dbReference type="InterPro" id="IPR015500">
    <property type="entry name" value="Peptidase_S8_subtilisin-rel"/>
</dbReference>
<dbReference type="EMBL" id="JAGINW010000001">
    <property type="protein sequence ID" value="MBP2324936.1"/>
    <property type="molecule type" value="Genomic_DNA"/>
</dbReference>
<evidence type="ECO:0000256" key="2">
    <source>
        <dbReference type="ARBA" id="ARBA00022670"/>
    </source>
</evidence>
<feature type="chain" id="PRO_5046193986" evidence="6">
    <location>
        <begin position="25"/>
        <end position="1154"/>
    </location>
</feature>
<dbReference type="InterPro" id="IPR050131">
    <property type="entry name" value="Peptidase_S8_subtilisin-like"/>
</dbReference>
<dbReference type="Pfam" id="PF00082">
    <property type="entry name" value="Peptidase_S8"/>
    <property type="match status" value="1"/>
</dbReference>
<organism evidence="8 9">
    <name type="scientific">Kibdelosporangium banguiense</name>
    <dbReference type="NCBI Taxonomy" id="1365924"/>
    <lineage>
        <taxon>Bacteria</taxon>
        <taxon>Bacillati</taxon>
        <taxon>Actinomycetota</taxon>
        <taxon>Actinomycetes</taxon>
        <taxon>Pseudonocardiales</taxon>
        <taxon>Pseudonocardiaceae</taxon>
        <taxon>Kibdelosporangium</taxon>
    </lineage>
</organism>